<comment type="caution">
    <text evidence="1">The sequence shown here is derived from an EMBL/GenBank/DDBJ whole genome shotgun (WGS) entry which is preliminary data.</text>
</comment>
<organism evidence="1 2">
    <name type="scientific">Polyplax serrata</name>
    <name type="common">Common mouse louse</name>
    <dbReference type="NCBI Taxonomy" id="468196"/>
    <lineage>
        <taxon>Eukaryota</taxon>
        <taxon>Metazoa</taxon>
        <taxon>Ecdysozoa</taxon>
        <taxon>Arthropoda</taxon>
        <taxon>Hexapoda</taxon>
        <taxon>Insecta</taxon>
        <taxon>Pterygota</taxon>
        <taxon>Neoptera</taxon>
        <taxon>Paraneoptera</taxon>
        <taxon>Psocodea</taxon>
        <taxon>Troctomorpha</taxon>
        <taxon>Phthiraptera</taxon>
        <taxon>Anoplura</taxon>
        <taxon>Polyplacidae</taxon>
        <taxon>Polyplax</taxon>
    </lineage>
</organism>
<gene>
    <name evidence="1" type="ORF">RUM43_008713</name>
</gene>
<proteinExistence type="predicted"/>
<sequence>MDELNILLPVSSTVIPIPIGYYQQLRAGLGVHRGKLTKQKMKLNKPTGPAKLITVSGLKKLAAHETIKPT</sequence>
<protein>
    <submittedName>
        <fullName evidence="1">Uncharacterized protein</fullName>
    </submittedName>
</protein>
<evidence type="ECO:0000313" key="2">
    <source>
        <dbReference type="Proteomes" id="UP001372834"/>
    </source>
</evidence>
<dbReference type="Proteomes" id="UP001372834">
    <property type="component" value="Unassembled WGS sequence"/>
</dbReference>
<dbReference type="EMBL" id="JAWJWE010000038">
    <property type="protein sequence ID" value="KAK6622862.1"/>
    <property type="molecule type" value="Genomic_DNA"/>
</dbReference>
<dbReference type="AlphaFoldDB" id="A0AAN8S861"/>
<accession>A0AAN8S861</accession>
<evidence type="ECO:0000313" key="1">
    <source>
        <dbReference type="EMBL" id="KAK6622862.1"/>
    </source>
</evidence>
<reference evidence="1 2" key="1">
    <citation type="submission" date="2023-10" db="EMBL/GenBank/DDBJ databases">
        <title>Genomes of two closely related lineages of the louse Polyplax serrata with different host specificities.</title>
        <authorList>
            <person name="Martinu J."/>
            <person name="Tarabai H."/>
            <person name="Stefka J."/>
            <person name="Hypsa V."/>
        </authorList>
    </citation>
    <scope>NUCLEOTIDE SEQUENCE [LARGE SCALE GENOMIC DNA]</scope>
    <source>
        <strain evidence="1">HR10_N</strain>
    </source>
</reference>
<name>A0AAN8S861_POLSC</name>